<feature type="domain" description="Aldehyde oxidase/xanthine dehydrogenase a/b hammerhead" evidence="3">
    <location>
        <begin position="19"/>
        <end position="137"/>
    </location>
</feature>
<keyword evidence="5" id="KW-1185">Reference proteome</keyword>
<keyword evidence="1" id="KW-0500">Molybdenum</keyword>
<evidence type="ECO:0000313" key="5">
    <source>
        <dbReference type="Proteomes" id="UP000295678"/>
    </source>
</evidence>
<name>A0A4V2UZK9_9HYPH</name>
<dbReference type="PANTHER" id="PTHR11908:SF132">
    <property type="entry name" value="ALDEHYDE OXIDASE 1-RELATED"/>
    <property type="match status" value="1"/>
</dbReference>
<dbReference type="Proteomes" id="UP000295678">
    <property type="component" value="Unassembled WGS sequence"/>
</dbReference>
<dbReference type="RefSeq" id="WP_132805637.1">
    <property type="nucleotide sequence ID" value="NZ_SMAK01000003.1"/>
</dbReference>
<dbReference type="GO" id="GO:0005506">
    <property type="term" value="F:iron ion binding"/>
    <property type="evidence" value="ECO:0007669"/>
    <property type="project" value="InterPro"/>
</dbReference>
<dbReference type="SMART" id="SM01008">
    <property type="entry name" value="Ald_Xan_dh_C"/>
    <property type="match status" value="1"/>
</dbReference>
<dbReference type="SUPFAM" id="SSF54665">
    <property type="entry name" value="CO dehydrogenase molybdoprotein N-domain-like"/>
    <property type="match status" value="1"/>
</dbReference>
<evidence type="ECO:0000313" key="4">
    <source>
        <dbReference type="EMBL" id="TCT11718.1"/>
    </source>
</evidence>
<dbReference type="EMBL" id="SMAK01000003">
    <property type="protein sequence ID" value="TCT11718.1"/>
    <property type="molecule type" value="Genomic_DNA"/>
</dbReference>
<comment type="caution">
    <text evidence="4">The sequence shown here is derived from an EMBL/GenBank/DDBJ whole genome shotgun (WGS) entry which is preliminary data.</text>
</comment>
<dbReference type="Pfam" id="PF02738">
    <property type="entry name" value="MoCoBD_1"/>
    <property type="match status" value="1"/>
</dbReference>
<protein>
    <submittedName>
        <fullName evidence="4">Xanthine dehydrogenase molybdenum binding subunit apoprotein</fullName>
    </submittedName>
</protein>
<sequence>MKFGIGAPIRRKEDPAFVSGRGRYLADHTPADTLWAVFVRSPVAHARFTIGGLDAVRAMPGVELVLSADDVADLGPLPCVGMVANADGTTSPVPRYPVLAEDVVRHVGEPVAMVVATSIAAARDAAEALDIDWDERPAVTDAAAALADGAPQIWPEAPGNVAFDSMVGDPEAVETAFAKADRIVTLDLVNNRLVTNYLETRGAIGRFDPTSRRYHLICGSQGPSVIQRLLAQAVFNRPREDFHVVTPDTGGGFGTKIFIYREYPLVLVAAERTGRPVTWIADRTEHFLADYHGRDNVSHAELALDGKGRFLALKVDTIANMGAYLGQVGPFVPVNGAAMIPGVYRIPAACARVRGAYTNTVPVDAYRGAGRPEAAYLIERLVDKAALETGLRPDVIRRRNFITPSQMPWTTPTDRTYDTGEFDGHMRRAMEVADWAGFKSRLRDSRRRGMVRGIGLATYIEACSGGGPEAATLSLDADGGITVLSGTQSTGQGHVTAYAQIVAERLGIDPARVRVIQGDTDLIPHGSFTGGSRSIPVGGAAVSQAAIKLGERLKAIAADMLEAASEDLEFGDGGIRIAGTDRQVSFAEIAAKAAESGETLSERDSWKPPEATYPNGTHVVEVEIDPATGRIRFPRYTVVDDFGAVVNPLLLAGQVHGGIAQGLGQAVLERTVYDASGQLLTASLQDYALPRADDLPEFAFETRNVPCATNILGLKGAGEAGAIGATPAVVNAIVDALHRAVGITHVDMPITPEKLWRLLNGREAA</sequence>
<dbReference type="InterPro" id="IPR037165">
    <property type="entry name" value="AldOxase/xan_DH_Mopterin-bd_sf"/>
</dbReference>
<keyword evidence="2" id="KW-0560">Oxidoreductase</keyword>
<evidence type="ECO:0000256" key="2">
    <source>
        <dbReference type="ARBA" id="ARBA00023002"/>
    </source>
</evidence>
<evidence type="ECO:0000256" key="1">
    <source>
        <dbReference type="ARBA" id="ARBA00022505"/>
    </source>
</evidence>
<accession>A0A4V2UZK9</accession>
<dbReference type="Gene3D" id="3.30.365.10">
    <property type="entry name" value="Aldehyde oxidase/xanthine dehydrogenase, molybdopterin binding domain"/>
    <property type="match status" value="4"/>
</dbReference>
<dbReference type="InterPro" id="IPR036856">
    <property type="entry name" value="Ald_Oxase/Xan_DH_a/b_sf"/>
</dbReference>
<dbReference type="InterPro" id="IPR008274">
    <property type="entry name" value="AldOxase/xan_DH_MoCoBD1"/>
</dbReference>
<organism evidence="4 5">
    <name type="scientific">Tepidamorphus gemmatus</name>
    <dbReference type="NCBI Taxonomy" id="747076"/>
    <lineage>
        <taxon>Bacteria</taxon>
        <taxon>Pseudomonadati</taxon>
        <taxon>Pseudomonadota</taxon>
        <taxon>Alphaproteobacteria</taxon>
        <taxon>Hyphomicrobiales</taxon>
        <taxon>Tepidamorphaceae</taxon>
        <taxon>Tepidamorphus</taxon>
    </lineage>
</organism>
<proteinExistence type="predicted"/>
<dbReference type="SUPFAM" id="SSF56003">
    <property type="entry name" value="Molybdenum cofactor-binding domain"/>
    <property type="match status" value="1"/>
</dbReference>
<dbReference type="Pfam" id="PF20256">
    <property type="entry name" value="MoCoBD_2"/>
    <property type="match status" value="1"/>
</dbReference>
<reference evidence="4 5" key="1">
    <citation type="submission" date="2019-03" db="EMBL/GenBank/DDBJ databases">
        <title>Genomic Encyclopedia of Type Strains, Phase IV (KMG-IV): sequencing the most valuable type-strain genomes for metagenomic binning, comparative biology and taxonomic classification.</title>
        <authorList>
            <person name="Goeker M."/>
        </authorList>
    </citation>
    <scope>NUCLEOTIDE SEQUENCE [LARGE SCALE GENOMIC DNA]</scope>
    <source>
        <strain evidence="4 5">DSM 19345</strain>
    </source>
</reference>
<dbReference type="GO" id="GO:0016491">
    <property type="term" value="F:oxidoreductase activity"/>
    <property type="evidence" value="ECO:0007669"/>
    <property type="project" value="UniProtKB-KW"/>
</dbReference>
<evidence type="ECO:0000259" key="3">
    <source>
        <dbReference type="SMART" id="SM01008"/>
    </source>
</evidence>
<dbReference type="Pfam" id="PF01315">
    <property type="entry name" value="Ald_Xan_dh_C"/>
    <property type="match status" value="1"/>
</dbReference>
<dbReference type="PANTHER" id="PTHR11908">
    <property type="entry name" value="XANTHINE DEHYDROGENASE"/>
    <property type="match status" value="1"/>
</dbReference>
<dbReference type="InterPro" id="IPR016208">
    <property type="entry name" value="Ald_Oxase/xanthine_DH-like"/>
</dbReference>
<dbReference type="InterPro" id="IPR000674">
    <property type="entry name" value="Ald_Oxase/Xan_DH_a/b"/>
</dbReference>
<gene>
    <name evidence="4" type="ORF">EDC22_10327</name>
</gene>
<dbReference type="OrthoDB" id="9758509at2"/>
<dbReference type="AlphaFoldDB" id="A0A4V2UZK9"/>
<dbReference type="InterPro" id="IPR046867">
    <property type="entry name" value="AldOxase/xan_DH_MoCoBD2"/>
</dbReference>
<dbReference type="Gene3D" id="3.90.1170.50">
    <property type="entry name" value="Aldehyde oxidase/xanthine dehydrogenase, a/b hammerhead"/>
    <property type="match status" value="1"/>
</dbReference>